<organism evidence="4 5">
    <name type="scientific">Blastopirellula retiformator</name>
    <dbReference type="NCBI Taxonomy" id="2527970"/>
    <lineage>
        <taxon>Bacteria</taxon>
        <taxon>Pseudomonadati</taxon>
        <taxon>Planctomycetota</taxon>
        <taxon>Planctomycetia</taxon>
        <taxon>Pirellulales</taxon>
        <taxon>Pirellulaceae</taxon>
        <taxon>Blastopirellula</taxon>
    </lineage>
</organism>
<sequence>MPGKTRSKVIEYVEPIGARVLVRKDEPKRETKGGIALPDQAEIPTITGRIVAISTQIENNTDFPLRQYDKILFHPKDAIPVDFESDNQLFVIPIEDVVAVFRRDAADTKKRKAADDED</sequence>
<comment type="caution">
    <text evidence="4">The sequence shown here is derived from an EMBL/GenBank/DDBJ whole genome shotgun (WGS) entry which is preliminary data.</text>
</comment>
<dbReference type="RefSeq" id="WP_146428918.1">
    <property type="nucleotide sequence ID" value="NZ_SJPF01000001.1"/>
</dbReference>
<accession>A0A5C5VLG4</accession>
<dbReference type="GO" id="GO:0005524">
    <property type="term" value="F:ATP binding"/>
    <property type="evidence" value="ECO:0007669"/>
    <property type="project" value="InterPro"/>
</dbReference>
<dbReference type="EMBL" id="SJPF01000001">
    <property type="protein sequence ID" value="TWT38685.1"/>
    <property type="molecule type" value="Genomic_DNA"/>
</dbReference>
<dbReference type="AlphaFoldDB" id="A0A5C5VLG4"/>
<evidence type="ECO:0000313" key="4">
    <source>
        <dbReference type="EMBL" id="TWT38685.1"/>
    </source>
</evidence>
<evidence type="ECO:0000256" key="2">
    <source>
        <dbReference type="ARBA" id="ARBA00023186"/>
    </source>
</evidence>
<dbReference type="Pfam" id="PF00166">
    <property type="entry name" value="Cpn10"/>
    <property type="match status" value="1"/>
</dbReference>
<proteinExistence type="inferred from homology"/>
<comment type="subunit">
    <text evidence="3">Heptamer of 7 subunits arranged in a ring.</text>
</comment>
<name>A0A5C5VLG4_9BACT</name>
<dbReference type="InterPro" id="IPR011032">
    <property type="entry name" value="GroES-like_sf"/>
</dbReference>
<comment type="function">
    <text evidence="3">Together with the chaperonin GroEL, plays an essential role in assisting protein folding. The GroEL-GroES system forms a nano-cage that allows encapsulation of the non-native substrate proteins and provides a physical environment optimized to promote and accelerate protein folding. GroES binds to the apical surface of the GroEL ring, thereby capping the opening of the GroEL channel.</text>
</comment>
<protein>
    <recommendedName>
        <fullName evidence="3">10 kDa chaperonin</fullName>
    </recommendedName>
</protein>
<dbReference type="InterPro" id="IPR037124">
    <property type="entry name" value="Chaperonin_GroES_sf"/>
</dbReference>
<reference evidence="4 5" key="1">
    <citation type="submission" date="2019-02" db="EMBL/GenBank/DDBJ databases">
        <title>Deep-cultivation of Planctomycetes and their phenomic and genomic characterization uncovers novel biology.</title>
        <authorList>
            <person name="Wiegand S."/>
            <person name="Jogler M."/>
            <person name="Boedeker C."/>
            <person name="Pinto D."/>
            <person name="Vollmers J."/>
            <person name="Rivas-Marin E."/>
            <person name="Kohn T."/>
            <person name="Peeters S.H."/>
            <person name="Heuer A."/>
            <person name="Rast P."/>
            <person name="Oberbeckmann S."/>
            <person name="Bunk B."/>
            <person name="Jeske O."/>
            <person name="Meyerdierks A."/>
            <person name="Storesund J.E."/>
            <person name="Kallscheuer N."/>
            <person name="Luecker S."/>
            <person name="Lage O.M."/>
            <person name="Pohl T."/>
            <person name="Merkel B.J."/>
            <person name="Hornburger P."/>
            <person name="Mueller R.-W."/>
            <person name="Bruemmer F."/>
            <person name="Labrenz M."/>
            <person name="Spormann A.M."/>
            <person name="Op Den Camp H."/>
            <person name="Overmann J."/>
            <person name="Amann R."/>
            <person name="Jetten M.S.M."/>
            <person name="Mascher T."/>
            <person name="Medema M.H."/>
            <person name="Devos D.P."/>
            <person name="Kaster A.-K."/>
            <person name="Ovreas L."/>
            <person name="Rohde M."/>
            <person name="Galperin M.Y."/>
            <person name="Jogler C."/>
        </authorList>
    </citation>
    <scope>NUCLEOTIDE SEQUENCE [LARGE SCALE GENOMIC DNA]</scope>
    <source>
        <strain evidence="4 5">Enr8</strain>
    </source>
</reference>
<dbReference type="Gene3D" id="2.30.33.40">
    <property type="entry name" value="GroES chaperonin"/>
    <property type="match status" value="1"/>
</dbReference>
<dbReference type="CDD" id="cd00320">
    <property type="entry name" value="cpn10"/>
    <property type="match status" value="1"/>
</dbReference>
<dbReference type="InterPro" id="IPR020818">
    <property type="entry name" value="Chaperonin_GroES"/>
</dbReference>
<dbReference type="SUPFAM" id="SSF50129">
    <property type="entry name" value="GroES-like"/>
    <property type="match status" value="1"/>
</dbReference>
<dbReference type="OrthoDB" id="281443at2"/>
<keyword evidence="5" id="KW-1185">Reference proteome</keyword>
<gene>
    <name evidence="4" type="primary">groS_1</name>
    <name evidence="4" type="ORF">Enr8_03780</name>
</gene>
<dbReference type="Proteomes" id="UP000318878">
    <property type="component" value="Unassembled WGS sequence"/>
</dbReference>
<evidence type="ECO:0000256" key="1">
    <source>
        <dbReference type="ARBA" id="ARBA00006975"/>
    </source>
</evidence>
<dbReference type="SMART" id="SM00883">
    <property type="entry name" value="Cpn10"/>
    <property type="match status" value="1"/>
</dbReference>
<keyword evidence="2 3" id="KW-0143">Chaperone</keyword>
<comment type="similarity">
    <text evidence="1 3">Belongs to the GroES chaperonin family.</text>
</comment>
<dbReference type="GO" id="GO:0044183">
    <property type="term" value="F:protein folding chaperone"/>
    <property type="evidence" value="ECO:0007669"/>
    <property type="project" value="InterPro"/>
</dbReference>
<evidence type="ECO:0000313" key="5">
    <source>
        <dbReference type="Proteomes" id="UP000318878"/>
    </source>
</evidence>
<evidence type="ECO:0000256" key="3">
    <source>
        <dbReference type="RuleBase" id="RU000535"/>
    </source>
</evidence>
<dbReference type="PRINTS" id="PR00297">
    <property type="entry name" value="CHAPERONIN10"/>
</dbReference>